<dbReference type="RefSeq" id="WP_114307822.1">
    <property type="nucleotide sequence ID" value="NZ_QPJO01000001.1"/>
</dbReference>
<evidence type="ECO:0008006" key="4">
    <source>
        <dbReference type="Google" id="ProtNLM"/>
    </source>
</evidence>
<keyword evidence="1" id="KW-0812">Transmembrane</keyword>
<dbReference type="AlphaFoldDB" id="A0A368ZHN6"/>
<feature type="transmembrane region" description="Helical" evidence="1">
    <location>
        <begin position="182"/>
        <end position="201"/>
    </location>
</feature>
<feature type="transmembrane region" description="Helical" evidence="1">
    <location>
        <begin position="82"/>
        <end position="99"/>
    </location>
</feature>
<dbReference type="Proteomes" id="UP000253436">
    <property type="component" value="Unassembled WGS sequence"/>
</dbReference>
<sequence>MKNFILKGVSFVFHPLIMPLLGVLFYFSKTPRYIPTAVMKAKIFSIVILTIILPILLFFLLKTINKVQSIYLKSTQERLIPLFINCIILALILIRVLTPNEIIELYYFFLGILFSTLICFILAVFKFKASIHMIAASGFFMFAVGLSLHYHININGTIALMMIIMGAIATSRLHLKAHTNKELIIGVLTGLGPQFLLLNYWL</sequence>
<comment type="caution">
    <text evidence="2">The sequence shown here is derived from an EMBL/GenBank/DDBJ whole genome shotgun (WGS) entry which is preliminary data.</text>
</comment>
<evidence type="ECO:0000313" key="2">
    <source>
        <dbReference type="EMBL" id="RCW93282.1"/>
    </source>
</evidence>
<keyword evidence="1" id="KW-0472">Membrane</keyword>
<feature type="transmembrane region" description="Helical" evidence="1">
    <location>
        <begin position="105"/>
        <end position="125"/>
    </location>
</feature>
<protein>
    <recommendedName>
        <fullName evidence="4">PAP2 superfamily protein</fullName>
    </recommendedName>
</protein>
<organism evidence="2 3">
    <name type="scientific">Winogradskyella arenosi</name>
    <dbReference type="NCBI Taxonomy" id="533325"/>
    <lineage>
        <taxon>Bacteria</taxon>
        <taxon>Pseudomonadati</taxon>
        <taxon>Bacteroidota</taxon>
        <taxon>Flavobacteriia</taxon>
        <taxon>Flavobacteriales</taxon>
        <taxon>Flavobacteriaceae</taxon>
        <taxon>Winogradskyella</taxon>
    </lineage>
</organism>
<evidence type="ECO:0000256" key="1">
    <source>
        <dbReference type="SAM" id="Phobius"/>
    </source>
</evidence>
<gene>
    <name evidence="2" type="ORF">DFQ08_10173</name>
</gene>
<name>A0A368ZHN6_9FLAO</name>
<feature type="transmembrane region" description="Helical" evidence="1">
    <location>
        <begin position="9"/>
        <end position="28"/>
    </location>
</feature>
<dbReference type="OrthoDB" id="9786064at2"/>
<dbReference type="EMBL" id="QPJO01000001">
    <property type="protein sequence ID" value="RCW93282.1"/>
    <property type="molecule type" value="Genomic_DNA"/>
</dbReference>
<keyword evidence="3" id="KW-1185">Reference proteome</keyword>
<keyword evidence="1" id="KW-1133">Transmembrane helix</keyword>
<proteinExistence type="predicted"/>
<evidence type="ECO:0000313" key="3">
    <source>
        <dbReference type="Proteomes" id="UP000253436"/>
    </source>
</evidence>
<accession>A0A368ZHN6</accession>
<reference evidence="2 3" key="1">
    <citation type="submission" date="2018-07" db="EMBL/GenBank/DDBJ databases">
        <title>Genomic Encyclopedia of Type Strains, Phase III (KMG-III): the genomes of soil and plant-associated and newly described type strains.</title>
        <authorList>
            <person name="Whitman W."/>
        </authorList>
    </citation>
    <scope>NUCLEOTIDE SEQUENCE [LARGE SCALE GENOMIC DNA]</scope>
    <source>
        <strain evidence="2 3">CECT 7958</strain>
    </source>
</reference>
<feature type="transmembrane region" description="Helical" evidence="1">
    <location>
        <begin position="43"/>
        <end position="61"/>
    </location>
</feature>